<proteinExistence type="predicted"/>
<dbReference type="InterPro" id="IPR001789">
    <property type="entry name" value="Sig_transdc_resp-reg_receiver"/>
</dbReference>
<keyword evidence="1" id="KW-0597">Phosphoprotein</keyword>
<feature type="domain" description="OmpR/PhoB-type" evidence="9">
    <location>
        <begin position="124"/>
        <end position="224"/>
    </location>
</feature>
<dbReference type="Pfam" id="PF00486">
    <property type="entry name" value="Trans_reg_C"/>
    <property type="match status" value="1"/>
</dbReference>
<evidence type="ECO:0000259" key="8">
    <source>
        <dbReference type="PROSITE" id="PS50110"/>
    </source>
</evidence>
<feature type="domain" description="Response regulatory" evidence="8">
    <location>
        <begin position="2"/>
        <end position="116"/>
    </location>
</feature>
<evidence type="ECO:0000259" key="9">
    <source>
        <dbReference type="PROSITE" id="PS51755"/>
    </source>
</evidence>
<dbReference type="Proteomes" id="UP000679126">
    <property type="component" value="Unassembled WGS sequence"/>
</dbReference>
<dbReference type="Gene3D" id="1.10.10.10">
    <property type="entry name" value="Winged helix-like DNA-binding domain superfamily/Winged helix DNA-binding domain"/>
    <property type="match status" value="1"/>
</dbReference>
<comment type="caution">
    <text evidence="6">Lacks conserved residue(s) required for the propagation of feature annotation.</text>
</comment>
<evidence type="ECO:0000256" key="7">
    <source>
        <dbReference type="PROSITE-ProRule" id="PRU01091"/>
    </source>
</evidence>
<dbReference type="SUPFAM" id="SSF52172">
    <property type="entry name" value="CheY-like"/>
    <property type="match status" value="1"/>
</dbReference>
<dbReference type="SMART" id="SM00862">
    <property type="entry name" value="Trans_reg_C"/>
    <property type="match status" value="1"/>
</dbReference>
<evidence type="ECO:0000256" key="4">
    <source>
        <dbReference type="ARBA" id="ARBA00023125"/>
    </source>
</evidence>
<dbReference type="PANTHER" id="PTHR48111:SF22">
    <property type="entry name" value="REGULATOR OF RPOS"/>
    <property type="match status" value="1"/>
</dbReference>
<dbReference type="InterPro" id="IPR011006">
    <property type="entry name" value="CheY-like_superfamily"/>
</dbReference>
<feature type="DNA-binding region" description="OmpR/PhoB-type" evidence="7">
    <location>
        <begin position="124"/>
        <end position="224"/>
    </location>
</feature>
<sequence length="225" mass="25446">MKILIVEDELTLVESISTYLVKAHYSCEHAISYQQAENKVLGHEYDCILLNPSIDGGKGLLLMELLKEKNRQDGLIVIAAEEEHEKKISALHAGADDYLGKPFHLPELEARIFSVIRRRQFKNHNVIRQNEVELDLMRKTVAVHSFPLDFTKKEFELLSYLIGNSNRVVSKGALAEYLSGDIAGMLESHGFVYTHIKNVKKKLHDAGAGNYLKTVHGMGYKWEVG</sequence>
<dbReference type="InterPro" id="IPR039420">
    <property type="entry name" value="WalR-like"/>
</dbReference>
<protein>
    <submittedName>
        <fullName evidence="10">Response regulator transcription factor</fullName>
    </submittedName>
</protein>
<gene>
    <name evidence="10" type="ORF">J7I43_21375</name>
</gene>
<dbReference type="Pfam" id="PF00072">
    <property type="entry name" value="Response_reg"/>
    <property type="match status" value="1"/>
</dbReference>
<keyword evidence="3" id="KW-0805">Transcription regulation</keyword>
<dbReference type="InterPro" id="IPR036388">
    <property type="entry name" value="WH-like_DNA-bd_sf"/>
</dbReference>
<organism evidence="10 11">
    <name type="scientific">Chitinophaga chungangae</name>
    <dbReference type="NCBI Taxonomy" id="2821488"/>
    <lineage>
        <taxon>Bacteria</taxon>
        <taxon>Pseudomonadati</taxon>
        <taxon>Bacteroidota</taxon>
        <taxon>Chitinophagia</taxon>
        <taxon>Chitinophagales</taxon>
        <taxon>Chitinophagaceae</taxon>
        <taxon>Chitinophaga</taxon>
    </lineage>
</organism>
<evidence type="ECO:0000256" key="3">
    <source>
        <dbReference type="ARBA" id="ARBA00023015"/>
    </source>
</evidence>
<dbReference type="EMBL" id="JAGHKP010000004">
    <property type="protein sequence ID" value="MBO9154793.1"/>
    <property type="molecule type" value="Genomic_DNA"/>
</dbReference>
<comment type="caution">
    <text evidence="10">The sequence shown here is derived from an EMBL/GenBank/DDBJ whole genome shotgun (WGS) entry which is preliminary data.</text>
</comment>
<dbReference type="PROSITE" id="PS51755">
    <property type="entry name" value="OMPR_PHOB"/>
    <property type="match status" value="1"/>
</dbReference>
<evidence type="ECO:0000313" key="11">
    <source>
        <dbReference type="Proteomes" id="UP000679126"/>
    </source>
</evidence>
<dbReference type="SMART" id="SM00448">
    <property type="entry name" value="REC"/>
    <property type="match status" value="1"/>
</dbReference>
<keyword evidence="4 7" id="KW-0238">DNA-binding</keyword>
<dbReference type="InterPro" id="IPR001867">
    <property type="entry name" value="OmpR/PhoB-type_DNA-bd"/>
</dbReference>
<dbReference type="CDD" id="cd00383">
    <property type="entry name" value="trans_reg_C"/>
    <property type="match status" value="1"/>
</dbReference>
<dbReference type="PROSITE" id="PS50110">
    <property type="entry name" value="RESPONSE_REGULATORY"/>
    <property type="match status" value="1"/>
</dbReference>
<dbReference type="Gene3D" id="3.40.50.2300">
    <property type="match status" value="1"/>
</dbReference>
<evidence type="ECO:0000256" key="2">
    <source>
        <dbReference type="ARBA" id="ARBA00023012"/>
    </source>
</evidence>
<reference evidence="11" key="1">
    <citation type="submission" date="2021-03" db="EMBL/GenBank/DDBJ databases">
        <title>Assistant Professor.</title>
        <authorList>
            <person name="Huq M.A."/>
        </authorList>
    </citation>
    <scope>NUCLEOTIDE SEQUENCE [LARGE SCALE GENOMIC DNA]</scope>
    <source>
        <strain evidence="11">MAH-28</strain>
    </source>
</reference>
<evidence type="ECO:0000256" key="1">
    <source>
        <dbReference type="ARBA" id="ARBA00022553"/>
    </source>
</evidence>
<dbReference type="RefSeq" id="WP_209147907.1">
    <property type="nucleotide sequence ID" value="NZ_JAGHKP010000004.1"/>
</dbReference>
<dbReference type="PANTHER" id="PTHR48111">
    <property type="entry name" value="REGULATOR OF RPOS"/>
    <property type="match status" value="1"/>
</dbReference>
<keyword evidence="2" id="KW-0902">Two-component regulatory system</keyword>
<name>A0ABS3YKH0_9BACT</name>
<evidence type="ECO:0000256" key="6">
    <source>
        <dbReference type="PROSITE-ProRule" id="PRU00169"/>
    </source>
</evidence>
<keyword evidence="11" id="KW-1185">Reference proteome</keyword>
<evidence type="ECO:0000313" key="10">
    <source>
        <dbReference type="EMBL" id="MBO9154793.1"/>
    </source>
</evidence>
<keyword evidence="5" id="KW-0804">Transcription</keyword>
<accession>A0ABS3YKH0</accession>
<evidence type="ECO:0000256" key="5">
    <source>
        <dbReference type="ARBA" id="ARBA00023163"/>
    </source>
</evidence>